<keyword evidence="2" id="KW-0238">DNA-binding</keyword>
<dbReference type="PANTHER" id="PTHR33164:SF64">
    <property type="entry name" value="TRANSCRIPTIONAL REGULATOR SLYA"/>
    <property type="match status" value="1"/>
</dbReference>
<organism evidence="6 7">
    <name type="scientific">Rhodanobacter denitrificans</name>
    <dbReference type="NCBI Taxonomy" id="666685"/>
    <lineage>
        <taxon>Bacteria</taxon>
        <taxon>Pseudomonadati</taxon>
        <taxon>Pseudomonadota</taxon>
        <taxon>Gammaproteobacteria</taxon>
        <taxon>Lysobacterales</taxon>
        <taxon>Rhodanobacteraceae</taxon>
        <taxon>Rhodanobacter</taxon>
    </lineage>
</organism>
<dbReference type="HOGENOM" id="CLU_083287_18_2_6"/>
<dbReference type="GO" id="GO:0006950">
    <property type="term" value="P:response to stress"/>
    <property type="evidence" value="ECO:0007669"/>
    <property type="project" value="TreeGrafter"/>
</dbReference>
<evidence type="ECO:0000313" key="5">
    <source>
        <dbReference type="EMBL" id="AGG89178.1"/>
    </source>
</evidence>
<dbReference type="OrthoDB" id="7427954at2"/>
<evidence type="ECO:0000313" key="6">
    <source>
        <dbReference type="EMBL" id="AGG89235.1"/>
    </source>
</evidence>
<accession>M4NEI6</accession>
<proteinExistence type="predicted"/>
<dbReference type="Gene3D" id="1.10.10.10">
    <property type="entry name" value="Winged helix-like DNA-binding domain superfamily/Winged helix DNA-binding domain"/>
    <property type="match status" value="1"/>
</dbReference>
<dbReference type="GO" id="GO:0003700">
    <property type="term" value="F:DNA-binding transcription factor activity"/>
    <property type="evidence" value="ECO:0007669"/>
    <property type="project" value="InterPro"/>
</dbReference>
<protein>
    <submittedName>
        <fullName evidence="6">Transcriptional regulator</fullName>
    </submittedName>
</protein>
<dbReference type="PANTHER" id="PTHR33164">
    <property type="entry name" value="TRANSCRIPTIONAL REGULATOR, MARR FAMILY"/>
    <property type="match status" value="1"/>
</dbReference>
<dbReference type="SUPFAM" id="SSF46785">
    <property type="entry name" value="Winged helix' DNA-binding domain"/>
    <property type="match status" value="1"/>
</dbReference>
<dbReference type="RefSeq" id="WP_015447903.1">
    <property type="nucleotide sequence ID" value="NC_020541.1"/>
</dbReference>
<dbReference type="EMBL" id="CP003470">
    <property type="protein sequence ID" value="AGG89235.1"/>
    <property type="molecule type" value="Genomic_DNA"/>
</dbReference>
<feature type="domain" description="HTH marR-type" evidence="4">
    <location>
        <begin position="28"/>
        <end position="129"/>
    </location>
</feature>
<dbReference type="EMBL" id="CP003470">
    <property type="protein sequence ID" value="AGG89178.1"/>
    <property type="molecule type" value="Genomic_DNA"/>
</dbReference>
<keyword evidence="7" id="KW-1185">Reference proteome</keyword>
<evidence type="ECO:0000256" key="2">
    <source>
        <dbReference type="ARBA" id="ARBA00023125"/>
    </source>
</evidence>
<evidence type="ECO:0000313" key="7">
    <source>
        <dbReference type="Proteomes" id="UP000011859"/>
    </source>
</evidence>
<dbReference type="InterPro" id="IPR039422">
    <property type="entry name" value="MarR/SlyA-like"/>
</dbReference>
<dbReference type="STRING" id="666685.R2APBS1_2055"/>
<dbReference type="eggNOG" id="COG1846">
    <property type="taxonomic scope" value="Bacteria"/>
</dbReference>
<keyword evidence="3" id="KW-0804">Transcription</keyword>
<dbReference type="InterPro" id="IPR036390">
    <property type="entry name" value="WH_DNA-bd_sf"/>
</dbReference>
<evidence type="ECO:0000256" key="3">
    <source>
        <dbReference type="ARBA" id="ARBA00023163"/>
    </source>
</evidence>
<dbReference type="KEGG" id="rhd:R2APBS1_2055"/>
<keyword evidence="1" id="KW-0805">Transcription regulation</keyword>
<reference evidence="6 7" key="1">
    <citation type="submission" date="2012-04" db="EMBL/GenBank/DDBJ databases">
        <title>Complete genome of Rhodanobacter sp. 2APBS1.</title>
        <authorList>
            <consortium name="US DOE Joint Genome Institute"/>
            <person name="Huntemann M."/>
            <person name="Wei C.-L."/>
            <person name="Han J."/>
            <person name="Detter J.C."/>
            <person name="Han C."/>
            <person name="Tapia R."/>
            <person name="Munk A.C.C."/>
            <person name="Chen A."/>
            <person name="Krypides N."/>
            <person name="Mavromatis K."/>
            <person name="Markowitz V."/>
            <person name="Szeto E."/>
            <person name="Ivanova N."/>
            <person name="Mikhailova N."/>
            <person name="Ovchinnikova G."/>
            <person name="Pagani I."/>
            <person name="Pati A."/>
            <person name="Goodwin L."/>
            <person name="Peters L."/>
            <person name="Pitluck S."/>
            <person name="Woyke T."/>
            <person name="Prakash O."/>
            <person name="Elkins J."/>
            <person name="Brown S."/>
            <person name="Palumbo A."/>
            <person name="Hemme C."/>
            <person name="Zhou J."/>
            <person name="Watson D."/>
            <person name="Jardine P."/>
            <person name="Kostka J."/>
            <person name="Green S."/>
        </authorList>
    </citation>
    <scope>NUCLEOTIDE SEQUENCE [LARGE SCALE GENOMIC DNA]</scope>
    <source>
        <strain evidence="6 7">2APBS1</strain>
    </source>
</reference>
<dbReference type="GO" id="GO:0003677">
    <property type="term" value="F:DNA binding"/>
    <property type="evidence" value="ECO:0007669"/>
    <property type="project" value="UniProtKB-KW"/>
</dbReference>
<name>M4NEI6_9GAMM</name>
<evidence type="ECO:0000256" key="1">
    <source>
        <dbReference type="ARBA" id="ARBA00023015"/>
    </source>
</evidence>
<sequence precursor="true">MPLKHDAFYAFTAALQPTKKAWHSVAGSVLTASGLSISLATPVLLVSRMGDGVPQHVLADRIGVHPAALLRTLDQAQRVNLLERREVVGNRRIRAVHLLPEGCRLAQVMETALKALRCTLLEDIPREDIATATRVLQAFENRANLFAQQERTNSK</sequence>
<dbReference type="KEGG" id="rhd:R2APBS1_2117"/>
<evidence type="ECO:0000259" key="4">
    <source>
        <dbReference type="SMART" id="SM00347"/>
    </source>
</evidence>
<dbReference type="InterPro" id="IPR036388">
    <property type="entry name" value="WH-like_DNA-bd_sf"/>
</dbReference>
<dbReference type="Proteomes" id="UP000011859">
    <property type="component" value="Chromosome"/>
</dbReference>
<gene>
    <name evidence="5" type="ORF">R2APBS1_2055</name>
    <name evidence="6" type="ORF">R2APBS1_2117</name>
</gene>
<dbReference type="AlphaFoldDB" id="M4NEI6"/>
<dbReference type="InterPro" id="IPR000835">
    <property type="entry name" value="HTH_MarR-typ"/>
</dbReference>
<dbReference type="SMART" id="SM00347">
    <property type="entry name" value="HTH_MARR"/>
    <property type="match status" value="1"/>
</dbReference>